<organism evidence="2">
    <name type="scientific">Triticum aestivum</name>
    <name type="common">Wheat</name>
    <dbReference type="NCBI Taxonomy" id="4565"/>
    <lineage>
        <taxon>Eukaryota</taxon>
        <taxon>Viridiplantae</taxon>
        <taxon>Streptophyta</taxon>
        <taxon>Embryophyta</taxon>
        <taxon>Tracheophyta</taxon>
        <taxon>Spermatophyta</taxon>
        <taxon>Magnoliopsida</taxon>
        <taxon>Liliopsida</taxon>
        <taxon>Poales</taxon>
        <taxon>Poaceae</taxon>
        <taxon>BOP clade</taxon>
        <taxon>Pooideae</taxon>
        <taxon>Triticodae</taxon>
        <taxon>Triticeae</taxon>
        <taxon>Triticinae</taxon>
        <taxon>Triticum</taxon>
    </lineage>
</organism>
<reference evidence="2" key="1">
    <citation type="submission" date="2018-08" db="EMBL/GenBank/DDBJ databases">
        <authorList>
            <person name="Rossello M."/>
        </authorList>
    </citation>
    <scope>NUCLEOTIDE SEQUENCE [LARGE SCALE GENOMIC DNA]</scope>
    <source>
        <strain evidence="2">cv. Chinese Spring</strain>
    </source>
</reference>
<dbReference type="Gramene" id="TraesWEE_scaffold_003169_01G000600.1">
    <property type="protein sequence ID" value="TraesWEE_scaffold_003169_01G000600.1"/>
    <property type="gene ID" value="TraesWEE_scaffold_003169_01G000600"/>
</dbReference>
<dbReference type="STRING" id="4565.A0A077RPA8"/>
<proteinExistence type="predicted"/>
<dbReference type="OMA" id="DVIFLYW"/>
<dbReference type="PANTHER" id="PTHR33186:SF27">
    <property type="entry name" value="F-BOX ASSOCIATED DOMAIN-CONTAINING PROTEIN"/>
    <property type="match status" value="1"/>
</dbReference>
<dbReference type="Gramene" id="TraesCS3B03G0069400.1">
    <property type="protein sequence ID" value="TraesCS3B03G0069400.1.CDS1"/>
    <property type="gene ID" value="TraesCS3B03G0069400"/>
</dbReference>
<dbReference type="AlphaFoldDB" id="A0A077RPA8"/>
<name>A0A077RPA8_WHEAT</name>
<sequence length="202" mass="23139">MYREYRSIYGSSIARVYSSETNTWSSLISIEASHNKCVYFGPSTLVRNVLYWPSHNWGDNILEFDLDTQNLTVIKGPPGVNYSDNFQIIQAEGGAVGIAVLSYNTLQLWQRTVNHRGDAIWLSCKIVLLRNLINIPPRTGRKRECLRLVGYDEATDVIFLGIRDSVYMVQPKSMQTRQLNVTHSPNYCYPFTSFFPPGYLQK</sequence>
<dbReference type="PANTHER" id="PTHR33186">
    <property type="entry name" value="OS10G0136150 PROTEIN-RELATED"/>
    <property type="match status" value="1"/>
</dbReference>
<dbReference type="Gramene" id="TraesCS3B02G030200.1">
    <property type="protein sequence ID" value="TraesCS3B02G030200.1.cds1"/>
    <property type="gene ID" value="TraesCS3B02G030200"/>
</dbReference>
<dbReference type="InterPro" id="IPR056594">
    <property type="entry name" value="AT5G49610-like_b-prop"/>
</dbReference>
<evidence type="ECO:0000259" key="1">
    <source>
        <dbReference type="Pfam" id="PF23635"/>
    </source>
</evidence>
<dbReference type="Pfam" id="PF23635">
    <property type="entry name" value="Beta-prop_AT5G49610-like"/>
    <property type="match status" value="1"/>
</dbReference>
<feature type="domain" description="F-box protein AT5G49610-like beta-propeller" evidence="1">
    <location>
        <begin position="12"/>
        <end position="197"/>
    </location>
</feature>
<evidence type="ECO:0000313" key="3">
    <source>
        <dbReference type="Proteomes" id="UP000019116"/>
    </source>
</evidence>
<accession>A0A077RPA8</accession>
<dbReference type="Proteomes" id="UP000019116">
    <property type="component" value="Chromosome 3B"/>
</dbReference>
<protein>
    <recommendedName>
        <fullName evidence="1">F-box protein AT5G49610-like beta-propeller domain-containing protein</fullName>
    </recommendedName>
</protein>
<evidence type="ECO:0000313" key="2">
    <source>
        <dbReference type="EnsemblPlants" id="TraesCS3B02G030200.1.cds1"/>
    </source>
</evidence>
<reference evidence="2" key="2">
    <citation type="submission" date="2018-10" db="UniProtKB">
        <authorList>
            <consortium name="EnsemblPlants"/>
        </authorList>
    </citation>
    <scope>IDENTIFICATION</scope>
</reference>
<dbReference type="HOGENOM" id="CLU_017945_3_2_1"/>
<keyword evidence="3" id="KW-1185">Reference proteome</keyword>
<dbReference type="EnsemblPlants" id="TraesCS3B02G030200.1">
    <property type="protein sequence ID" value="TraesCS3B02G030200.1.cds1"/>
    <property type="gene ID" value="TraesCS3B02G030200"/>
</dbReference>